<dbReference type="GO" id="GO:0043953">
    <property type="term" value="P:protein transport by the Tat complex"/>
    <property type="evidence" value="ECO:0007669"/>
    <property type="project" value="InterPro"/>
</dbReference>
<evidence type="ECO:0000313" key="11">
    <source>
        <dbReference type="Proteomes" id="UP000014660"/>
    </source>
</evidence>
<evidence type="ECO:0000313" key="10">
    <source>
        <dbReference type="EMBL" id="AGO61355.1"/>
    </source>
</evidence>
<evidence type="ECO:0000256" key="5">
    <source>
        <dbReference type="ARBA" id="ARBA00022927"/>
    </source>
</evidence>
<keyword evidence="2" id="KW-0813">Transport</keyword>
<protein>
    <submittedName>
        <fullName evidence="10">Sec-independent protein translocase protein TatA</fullName>
    </submittedName>
</protein>
<keyword evidence="4 9" id="KW-0812">Transmembrane</keyword>
<dbReference type="HOGENOM" id="CLU_086034_3_1_2"/>
<dbReference type="KEGG" id="fac:FACI_IFERC01G1375"/>
<evidence type="ECO:0000256" key="8">
    <source>
        <dbReference type="ARBA" id="ARBA00023136"/>
    </source>
</evidence>
<dbReference type="PANTHER" id="PTHR42982:SF1">
    <property type="entry name" value="SEC-INDEPENDENT PROTEIN TRANSLOCASE PROTEIN TATA"/>
    <property type="match status" value="1"/>
</dbReference>
<dbReference type="PANTHER" id="PTHR42982">
    <property type="entry name" value="SEC-INDEPENDENT PROTEIN TRANSLOCASE PROTEIN TATA"/>
    <property type="match status" value="1"/>
</dbReference>
<evidence type="ECO:0000256" key="4">
    <source>
        <dbReference type="ARBA" id="ARBA00022692"/>
    </source>
</evidence>
<dbReference type="InterPro" id="IPR003369">
    <property type="entry name" value="TatA/B/E"/>
</dbReference>
<evidence type="ECO:0000256" key="1">
    <source>
        <dbReference type="ARBA" id="ARBA00004162"/>
    </source>
</evidence>
<dbReference type="EMBL" id="CP004145">
    <property type="protein sequence ID" value="AGO61355.1"/>
    <property type="molecule type" value="Genomic_DNA"/>
</dbReference>
<keyword evidence="3" id="KW-1003">Cell membrane</keyword>
<dbReference type="GeneID" id="16025553"/>
<dbReference type="NCBIfam" id="TIGR01411">
    <property type="entry name" value="tatAE"/>
    <property type="match status" value="1"/>
</dbReference>
<keyword evidence="5" id="KW-0653">Protein transport</keyword>
<dbReference type="InterPro" id="IPR006312">
    <property type="entry name" value="TatA/E"/>
</dbReference>
<evidence type="ECO:0000256" key="3">
    <source>
        <dbReference type="ARBA" id="ARBA00022475"/>
    </source>
</evidence>
<sequence length="112" mass="12403">MFDSYMDILIIAVVALIIFGGTKKIPEMARNLGKATGEFKRGQMEIENELRNGGNTASSVNKDQINYMKIAEDLNIETKDKTIDQIVGEINQKLGRVPAKESSEATIEAKQN</sequence>
<dbReference type="RefSeq" id="WP_009887408.1">
    <property type="nucleotide sequence ID" value="NC_021592.1"/>
</dbReference>
<comment type="subcellular location">
    <subcellularLocation>
        <location evidence="1">Cell membrane</location>
        <topology evidence="1">Single-pass membrane protein</topology>
    </subcellularLocation>
</comment>
<dbReference type="AlphaFoldDB" id="S0ATE3"/>
<evidence type="ECO:0000256" key="7">
    <source>
        <dbReference type="ARBA" id="ARBA00023010"/>
    </source>
</evidence>
<keyword evidence="7" id="KW-0811">Translocation</keyword>
<keyword evidence="8 9" id="KW-0472">Membrane</keyword>
<gene>
    <name evidence="10" type="ORF">FACI_IFERC00001G1375</name>
</gene>
<proteinExistence type="predicted"/>
<evidence type="ECO:0000256" key="6">
    <source>
        <dbReference type="ARBA" id="ARBA00022989"/>
    </source>
</evidence>
<keyword evidence="11" id="KW-1185">Reference proteome</keyword>
<keyword evidence="6 9" id="KW-1133">Transmembrane helix</keyword>
<evidence type="ECO:0000256" key="9">
    <source>
        <dbReference type="SAM" id="Phobius"/>
    </source>
</evidence>
<dbReference type="Pfam" id="PF02416">
    <property type="entry name" value="TatA_B_E"/>
    <property type="match status" value="1"/>
</dbReference>
<name>S0ATE3_FERAC</name>
<dbReference type="Gene3D" id="1.20.5.3310">
    <property type="match status" value="1"/>
</dbReference>
<feature type="transmembrane region" description="Helical" evidence="9">
    <location>
        <begin position="6"/>
        <end position="22"/>
    </location>
</feature>
<reference evidence="10 11" key="1">
    <citation type="journal article" date="2007" name="Proc. Natl. Acad. Sci. U.S.A.">
        <title>Genome dynamics in a natural archaeal population.</title>
        <authorList>
            <person name="Allen E.E."/>
            <person name="Tyson G.W."/>
            <person name="Whitaker R.J."/>
            <person name="Detter J.C."/>
            <person name="Richardson P.M."/>
            <person name="Banfield J.F."/>
        </authorList>
    </citation>
    <scope>NUCLEOTIDE SEQUENCE [LARGE SCALE GENOMIC DNA]</scope>
    <source>
        <strain evidence="11">fer1</strain>
    </source>
</reference>
<organism evidence="10 11">
    <name type="scientific">Ferroplasma acidarmanus Fer1</name>
    <dbReference type="NCBI Taxonomy" id="333146"/>
    <lineage>
        <taxon>Archaea</taxon>
        <taxon>Methanobacteriati</taxon>
        <taxon>Thermoplasmatota</taxon>
        <taxon>Thermoplasmata</taxon>
        <taxon>Thermoplasmatales</taxon>
        <taxon>Ferroplasmaceae</taxon>
        <taxon>Ferroplasma</taxon>
    </lineage>
</organism>
<evidence type="ECO:0000256" key="2">
    <source>
        <dbReference type="ARBA" id="ARBA00022448"/>
    </source>
</evidence>
<accession>S0ATE3</accession>
<dbReference type="GO" id="GO:0005886">
    <property type="term" value="C:plasma membrane"/>
    <property type="evidence" value="ECO:0007669"/>
    <property type="project" value="UniProtKB-SubCell"/>
</dbReference>
<dbReference type="Proteomes" id="UP000014660">
    <property type="component" value="Chromosome"/>
</dbReference>